<organism evidence="2 3">
    <name type="scientific">Skermanella cutis</name>
    <dbReference type="NCBI Taxonomy" id="2775420"/>
    <lineage>
        <taxon>Bacteria</taxon>
        <taxon>Pseudomonadati</taxon>
        <taxon>Pseudomonadota</taxon>
        <taxon>Alphaproteobacteria</taxon>
        <taxon>Rhodospirillales</taxon>
        <taxon>Azospirillaceae</taxon>
        <taxon>Skermanella</taxon>
    </lineage>
</organism>
<sequence>MPRRITITAHPDTRKRVVQHLRDQPGIASVTLHPGASLGSDDDVLSIDLTNNAALDVTRSLDALGVLEAGSVTVSEPSVVISSGDARPLDEEGNEAIWEEIGSLMRRESNLSVNYLLLMMLSGAVAATGLVTDTLHIVIGAMLIAPGFAPLLHIAFGTLGHRPGVKAGIKSTCAGYLLLAVGAALGMALAIVLHGSTVSDLPSLHWVAYWSKVEATGVATSLLAGIAGGVITSSRQTVLATGVMIALALVPSMALVGMGLGSGHFGLALDGMTRWLVEAFCVLSAGGITLAAKKRLLHRRRRVGPT</sequence>
<evidence type="ECO:0000313" key="3">
    <source>
        <dbReference type="Proteomes" id="UP000595197"/>
    </source>
</evidence>
<keyword evidence="1" id="KW-0472">Membrane</keyword>
<keyword evidence="1" id="KW-1133">Transmembrane helix</keyword>
<feature type="transmembrane region" description="Helical" evidence="1">
    <location>
        <begin position="137"/>
        <end position="161"/>
    </location>
</feature>
<feature type="transmembrane region" description="Helical" evidence="1">
    <location>
        <begin position="113"/>
        <end position="131"/>
    </location>
</feature>
<dbReference type="Proteomes" id="UP000595197">
    <property type="component" value="Chromosome"/>
</dbReference>
<accession>A0ABX7B271</accession>
<protein>
    <submittedName>
        <fullName evidence="2">DUF389 domain-containing protein</fullName>
    </submittedName>
</protein>
<keyword evidence="3" id="KW-1185">Reference proteome</keyword>
<feature type="transmembrane region" description="Helical" evidence="1">
    <location>
        <begin position="238"/>
        <end position="260"/>
    </location>
</feature>
<keyword evidence="1" id="KW-0812">Transmembrane</keyword>
<dbReference type="PANTHER" id="PTHR20992:SF9">
    <property type="entry name" value="AT15442P-RELATED"/>
    <property type="match status" value="1"/>
</dbReference>
<name>A0ABX7B271_9PROT</name>
<evidence type="ECO:0000313" key="2">
    <source>
        <dbReference type="EMBL" id="QQP88371.1"/>
    </source>
</evidence>
<feature type="transmembrane region" description="Helical" evidence="1">
    <location>
        <begin position="173"/>
        <end position="193"/>
    </location>
</feature>
<evidence type="ECO:0000256" key="1">
    <source>
        <dbReference type="SAM" id="Phobius"/>
    </source>
</evidence>
<dbReference type="PANTHER" id="PTHR20992">
    <property type="entry name" value="AT15442P-RELATED"/>
    <property type="match status" value="1"/>
</dbReference>
<dbReference type="Pfam" id="PF04087">
    <property type="entry name" value="DUF389"/>
    <property type="match status" value="1"/>
</dbReference>
<feature type="transmembrane region" description="Helical" evidence="1">
    <location>
        <begin position="272"/>
        <end position="292"/>
    </location>
</feature>
<dbReference type="InterPro" id="IPR005240">
    <property type="entry name" value="DUF389"/>
</dbReference>
<gene>
    <name evidence="2" type="ORF">IGS68_20315</name>
</gene>
<proteinExistence type="predicted"/>
<reference evidence="2" key="1">
    <citation type="submission" date="2021-02" db="EMBL/GenBank/DDBJ databases">
        <title>Skermanella TT6 skin isolate.</title>
        <authorList>
            <person name="Lee K."/>
            <person name="Ganzorig M."/>
        </authorList>
    </citation>
    <scope>NUCLEOTIDE SEQUENCE</scope>
    <source>
        <strain evidence="2">TT6</strain>
    </source>
</reference>
<dbReference type="RefSeq" id="WP_201073123.1">
    <property type="nucleotide sequence ID" value="NZ_CP067420.1"/>
</dbReference>
<dbReference type="EMBL" id="CP067420">
    <property type="protein sequence ID" value="QQP88371.1"/>
    <property type="molecule type" value="Genomic_DNA"/>
</dbReference>
<feature type="transmembrane region" description="Helical" evidence="1">
    <location>
        <begin position="213"/>
        <end position="231"/>
    </location>
</feature>